<comment type="catalytic activity">
    <reaction evidence="6">
        <text>a 3-oxosteroid + A = a 3-oxo-Delta(1)-steroid + AH2</text>
        <dbReference type="Rhea" id="RHEA:13329"/>
        <dbReference type="ChEBI" id="CHEBI:13193"/>
        <dbReference type="ChEBI" id="CHEBI:17499"/>
        <dbReference type="ChEBI" id="CHEBI:20156"/>
        <dbReference type="ChEBI" id="CHEBI:47788"/>
        <dbReference type="EC" id="1.3.99.4"/>
    </reaction>
</comment>
<dbReference type="RefSeq" id="WP_179727885.1">
    <property type="nucleotide sequence ID" value="NZ_BAABEF010000001.1"/>
</dbReference>
<evidence type="ECO:0000256" key="2">
    <source>
        <dbReference type="ARBA" id="ARBA00022630"/>
    </source>
</evidence>
<dbReference type="InterPro" id="IPR027477">
    <property type="entry name" value="Succ_DH/fumarate_Rdtase_cat_sf"/>
</dbReference>
<dbReference type="PANTHER" id="PTHR43400:SF10">
    <property type="entry name" value="3-OXOSTEROID 1-DEHYDROGENASE"/>
    <property type="match status" value="1"/>
</dbReference>
<dbReference type="Proteomes" id="UP000582231">
    <property type="component" value="Unassembled WGS sequence"/>
</dbReference>
<evidence type="ECO:0000256" key="3">
    <source>
        <dbReference type="ARBA" id="ARBA00022827"/>
    </source>
</evidence>
<proteinExistence type="inferred from homology"/>
<evidence type="ECO:0000256" key="9">
    <source>
        <dbReference type="ARBA" id="ARBA00069709"/>
    </source>
</evidence>
<dbReference type="AlphaFoldDB" id="A0A852RLV1"/>
<keyword evidence="3" id="KW-0274">FAD</keyword>
<evidence type="ECO:0000313" key="12">
    <source>
        <dbReference type="Proteomes" id="UP000582231"/>
    </source>
</evidence>
<dbReference type="GO" id="GO:0008202">
    <property type="term" value="P:steroid metabolic process"/>
    <property type="evidence" value="ECO:0007669"/>
    <property type="project" value="UniProtKB-KW"/>
</dbReference>
<dbReference type="FunFam" id="3.50.50.60:FF:000208">
    <property type="entry name" value="3-ketosteroid dehydrogenase"/>
    <property type="match status" value="1"/>
</dbReference>
<dbReference type="SUPFAM" id="SSF56425">
    <property type="entry name" value="Succinate dehydrogenase/fumarate reductase flavoprotein, catalytic domain"/>
    <property type="match status" value="1"/>
</dbReference>
<dbReference type="SUPFAM" id="SSF51905">
    <property type="entry name" value="FAD/NAD(P)-binding domain"/>
    <property type="match status" value="1"/>
</dbReference>
<accession>A0A852RLV1</accession>
<reference evidence="11 12" key="1">
    <citation type="submission" date="2020-07" db="EMBL/GenBank/DDBJ databases">
        <title>Sequencing the genomes of 1000 actinobacteria strains.</title>
        <authorList>
            <person name="Klenk H.-P."/>
        </authorList>
    </citation>
    <scope>NUCLEOTIDE SEQUENCE [LARGE SCALE GENOMIC DNA]</scope>
    <source>
        <strain evidence="11 12">DSM 19082</strain>
    </source>
</reference>
<dbReference type="EMBL" id="JACCBF010000001">
    <property type="protein sequence ID" value="NYD31598.1"/>
    <property type="molecule type" value="Genomic_DNA"/>
</dbReference>
<dbReference type="InterPro" id="IPR050315">
    <property type="entry name" value="FAD-oxidoreductase_2"/>
</dbReference>
<dbReference type="Gene3D" id="3.90.700.10">
    <property type="entry name" value="Succinate dehydrogenase/fumarate reductase flavoprotein, catalytic domain"/>
    <property type="match status" value="1"/>
</dbReference>
<keyword evidence="12" id="KW-1185">Reference proteome</keyword>
<evidence type="ECO:0000259" key="10">
    <source>
        <dbReference type="Pfam" id="PF00890"/>
    </source>
</evidence>
<dbReference type="InterPro" id="IPR003953">
    <property type="entry name" value="FAD-dep_OxRdtase_2_FAD-bd"/>
</dbReference>
<sequence>MTDPTTTAWQHEVDLLVVGAGAGGMTAALTGALSRLDTLLVEKATTYGGTTALSGGGIWVPNNPTLARAGITDPEERVVEYLEHITQGSIGRDRLVAYAHHGPAMFEMFEKHARHLTFSWCPGYSDYHPEAPGGRPEGRSVECPPFDMHQLGELAYTQRGSAMKVPGGLIITSADYVHLNMVTRTWRGRWRALKLGVRSTLNKLRRRQMVSLGQALVARLRISLRDAGVPVWLETPLLDLVRDEDGAVVGAVVERDGASYRIRARRGVIIASGGFDHNEAMRKEYLPEVGRADVSGGADTNTGDGILIGHAAGGALDLMDDAWWMPAVRKPDGRVHSLVSERSIPNSVILSPKGERFTNEASPYVTFVHDQIAHGHPYLWFVMDQTARRRYPFGATVPGADLPQKWYDAGTAHKASTLDELARLTGMDAATLTASVQRWNEIVASGEDADFGRGESAYERYYGDPTLPNPVLGAVDNAPYYAVRIEAGDLGTKGGLVTDRLGKVLDADGNAVTGLYATGNVAASVMGNDYAGAGATIGPAMVFGYLAALHAAGATN</sequence>
<evidence type="ECO:0000256" key="4">
    <source>
        <dbReference type="ARBA" id="ARBA00023002"/>
    </source>
</evidence>
<keyword evidence="5" id="KW-0753">Steroid metabolism</keyword>
<evidence type="ECO:0000256" key="1">
    <source>
        <dbReference type="ARBA" id="ARBA00001974"/>
    </source>
</evidence>
<keyword evidence="4 11" id="KW-0560">Oxidoreductase</keyword>
<dbReference type="Pfam" id="PF00890">
    <property type="entry name" value="FAD_binding_2"/>
    <property type="match status" value="1"/>
</dbReference>
<feature type="domain" description="FAD-dependent oxidoreductase 2 FAD-binding" evidence="10">
    <location>
        <begin position="14"/>
        <end position="536"/>
    </location>
</feature>
<name>A0A852RLV1_9ACTN</name>
<dbReference type="GO" id="GO:0047571">
    <property type="term" value="F:3-oxosteroid 1-dehydrogenase activity"/>
    <property type="evidence" value="ECO:0007669"/>
    <property type="project" value="UniProtKB-EC"/>
</dbReference>
<evidence type="ECO:0000256" key="6">
    <source>
        <dbReference type="ARBA" id="ARBA00051951"/>
    </source>
</evidence>
<dbReference type="PRINTS" id="PR00411">
    <property type="entry name" value="PNDRDTASEI"/>
</dbReference>
<comment type="similarity">
    <text evidence="7">Belongs to the FAD-dependent oxidoreductase 2 family. 3-oxosteroid dehydrogenase subfamily.</text>
</comment>
<keyword evidence="2" id="KW-0285">Flavoprotein</keyword>
<dbReference type="Gene3D" id="3.50.50.60">
    <property type="entry name" value="FAD/NAD(P)-binding domain"/>
    <property type="match status" value="2"/>
</dbReference>
<evidence type="ECO:0000313" key="11">
    <source>
        <dbReference type="EMBL" id="NYD31598.1"/>
    </source>
</evidence>
<dbReference type="EC" id="1.3.99.4" evidence="8"/>
<keyword evidence="5" id="KW-0443">Lipid metabolism</keyword>
<organism evidence="11 12">
    <name type="scientific">Nocardioides kongjuensis</name>
    <dbReference type="NCBI Taxonomy" id="349522"/>
    <lineage>
        <taxon>Bacteria</taxon>
        <taxon>Bacillati</taxon>
        <taxon>Actinomycetota</taxon>
        <taxon>Actinomycetes</taxon>
        <taxon>Propionibacteriales</taxon>
        <taxon>Nocardioidaceae</taxon>
        <taxon>Nocardioides</taxon>
    </lineage>
</organism>
<protein>
    <recommendedName>
        <fullName evidence="9">3-oxosteroid 1-dehydrogenase</fullName>
        <ecNumber evidence="8">1.3.99.4</ecNumber>
    </recommendedName>
</protein>
<gene>
    <name evidence="11" type="ORF">BJ958_003144</name>
</gene>
<evidence type="ECO:0000256" key="8">
    <source>
        <dbReference type="ARBA" id="ARBA00066536"/>
    </source>
</evidence>
<comment type="cofactor">
    <cofactor evidence="1">
        <name>FAD</name>
        <dbReference type="ChEBI" id="CHEBI:57692"/>
    </cofactor>
</comment>
<dbReference type="PANTHER" id="PTHR43400">
    <property type="entry name" value="FUMARATE REDUCTASE"/>
    <property type="match status" value="1"/>
</dbReference>
<evidence type="ECO:0000256" key="7">
    <source>
        <dbReference type="ARBA" id="ARBA00061147"/>
    </source>
</evidence>
<dbReference type="InterPro" id="IPR036188">
    <property type="entry name" value="FAD/NAD-bd_sf"/>
</dbReference>
<comment type="caution">
    <text evidence="11">The sequence shown here is derived from an EMBL/GenBank/DDBJ whole genome shotgun (WGS) entry which is preliminary data.</text>
</comment>
<evidence type="ECO:0000256" key="5">
    <source>
        <dbReference type="ARBA" id="ARBA00023221"/>
    </source>
</evidence>